<dbReference type="Proteomes" id="UP000774804">
    <property type="component" value="Unassembled WGS sequence"/>
</dbReference>
<dbReference type="Proteomes" id="UP000736787">
    <property type="component" value="Unassembled WGS sequence"/>
</dbReference>
<feature type="region of interest" description="Disordered" evidence="1">
    <location>
        <begin position="77"/>
        <end position="103"/>
    </location>
</feature>
<accession>A0A329SEF2</accession>
<dbReference type="Proteomes" id="UP000251314">
    <property type="component" value="Unassembled WGS sequence"/>
</dbReference>
<dbReference type="EMBL" id="RCMK01000103">
    <property type="protein sequence ID" value="KAG2948800.1"/>
    <property type="molecule type" value="Genomic_DNA"/>
</dbReference>
<evidence type="ECO:0000313" key="7">
    <source>
        <dbReference type="EMBL" id="RAW35175.1"/>
    </source>
</evidence>
<dbReference type="Proteomes" id="UP000735874">
    <property type="component" value="Unassembled WGS sequence"/>
</dbReference>
<comment type="caution">
    <text evidence="7">The sequence shown here is derived from an EMBL/GenBank/DDBJ whole genome shotgun (WGS) entry which is preliminary data.</text>
</comment>
<dbReference type="EMBL" id="MJFZ01000177">
    <property type="protein sequence ID" value="RAW35175.1"/>
    <property type="molecule type" value="Genomic_DNA"/>
</dbReference>
<gene>
    <name evidence="7" type="ORF">PC110_g8528</name>
    <name evidence="2" type="ORF">PC113_g5786</name>
    <name evidence="3" type="ORF">PC115_g5044</name>
    <name evidence="4" type="ORF">PC117_g5732</name>
    <name evidence="5" type="ORF">PC118_g5118</name>
    <name evidence="6" type="ORF">PC129_g4191</name>
</gene>
<proteinExistence type="predicted"/>
<protein>
    <submittedName>
        <fullName evidence="7">Uncharacterized protein</fullName>
    </submittedName>
</protein>
<reference evidence="2" key="2">
    <citation type="submission" date="2018-10" db="EMBL/GenBank/DDBJ databases">
        <title>Effector identification in a new, highly contiguous assembly of the strawberry crown rot pathogen Phytophthora cactorum.</title>
        <authorList>
            <person name="Armitage A.D."/>
            <person name="Nellist C.F."/>
            <person name="Bates H."/>
            <person name="Vickerstaff R.J."/>
            <person name="Harrison R.J."/>
        </authorList>
    </citation>
    <scope>NUCLEOTIDE SEQUENCE</scope>
    <source>
        <strain evidence="2">15-7</strain>
        <strain evidence="3">4032</strain>
        <strain evidence="4">4040</strain>
        <strain evidence="5">P415</strain>
        <strain evidence="6">P421</strain>
    </source>
</reference>
<evidence type="ECO:0000313" key="2">
    <source>
        <dbReference type="EMBL" id="KAG2863000.1"/>
    </source>
</evidence>
<dbReference type="EMBL" id="RCMV01000091">
    <property type="protein sequence ID" value="KAG3225151.1"/>
    <property type="molecule type" value="Genomic_DNA"/>
</dbReference>
<evidence type="ECO:0000313" key="3">
    <source>
        <dbReference type="EMBL" id="KAG2934796.1"/>
    </source>
</evidence>
<feature type="compositionally biased region" description="Acidic residues" evidence="1">
    <location>
        <begin position="83"/>
        <end position="103"/>
    </location>
</feature>
<sequence>MSDPLPKFSNKSSQAAFACLEPSEQSARTVLTHAEKYNMARSLSDPVIDLVTRLSSAKCYKQVQDWEMIITKATDAEQVGLSSDDEEGGGDDSLSDPGSEYDSDVLLDADDYFLELGDLLDVHENLGFDEVPSSATQLSR</sequence>
<dbReference type="AlphaFoldDB" id="A0A329SEF2"/>
<dbReference type="OrthoDB" id="129032at2759"/>
<dbReference type="Proteomes" id="UP000760860">
    <property type="component" value="Unassembled WGS sequence"/>
</dbReference>
<dbReference type="VEuPathDB" id="FungiDB:PC110_g8528"/>
<evidence type="ECO:0000256" key="1">
    <source>
        <dbReference type="SAM" id="MobiDB-lite"/>
    </source>
</evidence>
<evidence type="ECO:0000313" key="5">
    <source>
        <dbReference type="EMBL" id="KAG2991432.1"/>
    </source>
</evidence>
<dbReference type="Proteomes" id="UP000697107">
    <property type="component" value="Unassembled WGS sequence"/>
</dbReference>
<dbReference type="EMBL" id="RCMI01000101">
    <property type="protein sequence ID" value="KAG2934796.1"/>
    <property type="molecule type" value="Genomic_DNA"/>
</dbReference>
<organism evidence="7 8">
    <name type="scientific">Phytophthora cactorum</name>
    <dbReference type="NCBI Taxonomy" id="29920"/>
    <lineage>
        <taxon>Eukaryota</taxon>
        <taxon>Sar</taxon>
        <taxon>Stramenopiles</taxon>
        <taxon>Oomycota</taxon>
        <taxon>Peronosporomycetes</taxon>
        <taxon>Peronosporales</taxon>
        <taxon>Peronosporaceae</taxon>
        <taxon>Phytophthora</taxon>
    </lineage>
</organism>
<dbReference type="EMBL" id="RCMG01000114">
    <property type="protein sequence ID" value="KAG2863000.1"/>
    <property type="molecule type" value="Genomic_DNA"/>
</dbReference>
<evidence type="ECO:0000313" key="6">
    <source>
        <dbReference type="EMBL" id="KAG3225151.1"/>
    </source>
</evidence>
<keyword evidence="8" id="KW-1185">Reference proteome</keyword>
<evidence type="ECO:0000313" key="4">
    <source>
        <dbReference type="EMBL" id="KAG2948800.1"/>
    </source>
</evidence>
<name>A0A329SEF2_9STRA</name>
<dbReference type="EMBL" id="RCML01000102">
    <property type="protein sequence ID" value="KAG2991432.1"/>
    <property type="molecule type" value="Genomic_DNA"/>
</dbReference>
<reference evidence="7 8" key="1">
    <citation type="submission" date="2018-01" db="EMBL/GenBank/DDBJ databases">
        <title>Draft genome of the strawberry crown rot pathogen Phytophthora cactorum.</title>
        <authorList>
            <person name="Armitage A.D."/>
            <person name="Lysoe E."/>
            <person name="Nellist C.F."/>
            <person name="Harrison R.J."/>
            <person name="Brurberg M.B."/>
        </authorList>
    </citation>
    <scope>NUCLEOTIDE SEQUENCE [LARGE SCALE GENOMIC DNA]</scope>
    <source>
        <strain evidence="7 8">10300</strain>
    </source>
</reference>
<evidence type="ECO:0000313" key="8">
    <source>
        <dbReference type="Proteomes" id="UP000251314"/>
    </source>
</evidence>